<dbReference type="GO" id="GO:0005634">
    <property type="term" value="C:nucleus"/>
    <property type="evidence" value="ECO:0007669"/>
    <property type="project" value="TreeGrafter"/>
</dbReference>
<dbReference type="InterPro" id="IPR027974">
    <property type="entry name" value="DUF4470"/>
</dbReference>
<dbReference type="InterPro" id="IPR024119">
    <property type="entry name" value="TF_DEAF-1"/>
</dbReference>
<accession>A0A4P7NQ54</accession>
<evidence type="ECO:0000259" key="5">
    <source>
        <dbReference type="PROSITE" id="PS50865"/>
    </source>
</evidence>
<keyword evidence="1" id="KW-0479">Metal-binding</keyword>
<dbReference type="InterPro" id="IPR002893">
    <property type="entry name" value="Znf_MYND"/>
</dbReference>
<evidence type="ECO:0000256" key="1">
    <source>
        <dbReference type="ARBA" id="ARBA00022723"/>
    </source>
</evidence>
<dbReference type="GO" id="GO:0000981">
    <property type="term" value="F:DNA-binding transcription factor activity, RNA polymerase II-specific"/>
    <property type="evidence" value="ECO:0007669"/>
    <property type="project" value="TreeGrafter"/>
</dbReference>
<dbReference type="Pfam" id="PF14737">
    <property type="entry name" value="DUF4470"/>
    <property type="match status" value="1"/>
</dbReference>
<protein>
    <recommendedName>
        <fullName evidence="5">MYND-type domain-containing protein</fullName>
    </recommendedName>
</protein>
<dbReference type="GO" id="GO:0008270">
    <property type="term" value="F:zinc ion binding"/>
    <property type="evidence" value="ECO:0007669"/>
    <property type="project" value="UniProtKB-KW"/>
</dbReference>
<gene>
    <name evidence="6" type="ORF">PoMZ_06076</name>
</gene>
<feature type="domain" description="MYND-type" evidence="5">
    <location>
        <begin position="1193"/>
        <end position="1235"/>
    </location>
</feature>
<dbReference type="PANTHER" id="PTHR10237:SF15">
    <property type="entry name" value="LD37257P"/>
    <property type="match status" value="1"/>
</dbReference>
<evidence type="ECO:0000256" key="3">
    <source>
        <dbReference type="ARBA" id="ARBA00022833"/>
    </source>
</evidence>
<dbReference type="Proteomes" id="UP000294847">
    <property type="component" value="Chromosome 6"/>
</dbReference>
<sequence length="1240" mass="135442">MLTPSIVRPAGYFYALGNTPAVNLARNVPPGTDADILLLGCGDVRNILYTAYANQDSLPSKFDITCCDVDDYILTRNIIFLSFLVDELKPKDHGKLRDVYYHLYLSGSSLEFLRAQIQNLAAEAKSWNSWQESRYGSVIKFCDRATFEAFCSVIKFMSQLLVQSEPPAAYKNSLDESKAEKEARHGVNGKVHTSVRSAAPLAIQPGADTLEDLKISFAHFWEHGTTTKQDPDSGPTEHANPMFSGPLGHGDRVLHYATDPLLGFHLATAYAHLAEGSPLSGSSKSVQGISRAADAAFVQFRAWVRALVSLIRRESLVIRLVNADALALCHTFQRCNASSRSELTANIFRSQLCTNKLELDRDWYGPKVAEASAAPILFDAIDSSNLSDHLGVLNIVMSSGPLLKSRPWSALSTESLASVTAEGKSYFEELLCGETLAVGAALGLTVSEYWTNTTVTSDVQEALGIVLSAEKNVKMFPYRMTWVLDSQFACRGDLPPLPVKMDVQGAVAIIWHAYLSMFQQENAQELLRGSIEQRKRKLQSAAMPCYHRGTFVAFVKALAARVQTDWAKVCKEILERVYKDTSIMMGNNYSQEVAAQMHIQGLHTEPWLRSEIRPSKFQNGPSFAGWKTIPEVIAVSLVIPVEKLKKLFVGLPMQRSALPLQATIKSSQGQWTNYFGDLQLGFGKVEIHGAPDDDDFAIAVSAPEGEGGWNGNLPVVASFYCPTAALQVEPQTAQISLDVQPTLQAIQTFAGKPGSPMQIFQTVTGNASAVFFTRYLPNQDAHPIYSGSLATGSPNAECDTSVSLRLDVNGNTGKAASLTGRVNITDDDGMRLLSEKVPIYLRQTTPFIIEVVFGDDDKVYHLQFTLPVDKEGSKTRIARKSSYVEVVAPVSNPIASSQLQDFITPMTLTSDLSVPTIVSGALPYVNLDTLPVLDISDKGALRWLVTLASHTFSSRERRIRERIMSDTKTVPAVEALRTNFKESLFTMFMLSSGLQGDQTGLFAIERAGSDGPGSGSVQMLVAVSALRLDAASAGVVADAAVLPLTRTIVAGDVDLRAFLAMLPSFQVCYVSADDAELALWRKVLPALAERCRTWSHGEDCEYKAPDATIPLPGEHGQHGGGSAVVCSCGRGKLPEAFVALPEWDSTAAQYATRIAISPLFAVPFVEEVVDKAVVEALKRKAEDLDMADIVDKCRTCGRPEGPQQKLNRCKACLEVKYCSVDCQRADWKTRHKRECQTAQS</sequence>
<evidence type="ECO:0000256" key="4">
    <source>
        <dbReference type="PROSITE-ProRule" id="PRU00134"/>
    </source>
</evidence>
<evidence type="ECO:0000313" key="6">
    <source>
        <dbReference type="EMBL" id="QBZ64380.1"/>
    </source>
</evidence>
<name>A0A4P7NQ54_PYROR</name>
<evidence type="ECO:0000256" key="2">
    <source>
        <dbReference type="ARBA" id="ARBA00022771"/>
    </source>
</evidence>
<dbReference type="Gene3D" id="6.10.140.2220">
    <property type="match status" value="1"/>
</dbReference>
<proteinExistence type="predicted"/>
<dbReference type="AlphaFoldDB" id="A0A4P7NQ54"/>
<dbReference type="PROSITE" id="PS50865">
    <property type="entry name" value="ZF_MYND_2"/>
    <property type="match status" value="1"/>
</dbReference>
<dbReference type="PANTHER" id="PTHR10237">
    <property type="entry name" value="DEFORMED EPIDERMAL AUTOREGULATORY FACTOR 1 HOMOLOG SUPPRESSIN"/>
    <property type="match status" value="1"/>
</dbReference>
<keyword evidence="2 4" id="KW-0863">Zinc-finger</keyword>
<keyword evidence="3" id="KW-0862">Zinc</keyword>
<dbReference type="PROSITE" id="PS01360">
    <property type="entry name" value="ZF_MYND_1"/>
    <property type="match status" value="1"/>
</dbReference>
<dbReference type="EMBL" id="CP034209">
    <property type="protein sequence ID" value="QBZ64380.1"/>
    <property type="molecule type" value="Genomic_DNA"/>
</dbReference>
<reference evidence="6 7" key="1">
    <citation type="journal article" date="2019" name="Mol. Biol. Evol.">
        <title>Blast fungal genomes show frequent chromosomal changes, gene gains and losses, and effector gene turnover.</title>
        <authorList>
            <person name="Gomez Luciano L.B."/>
            <person name="Jason Tsai I."/>
            <person name="Chuma I."/>
            <person name="Tosa Y."/>
            <person name="Chen Y.H."/>
            <person name="Li J.Y."/>
            <person name="Li M.Y."/>
            <person name="Jade Lu M.Y."/>
            <person name="Nakayashiki H."/>
            <person name="Li W.H."/>
        </authorList>
    </citation>
    <scope>NUCLEOTIDE SEQUENCE [LARGE SCALE GENOMIC DNA]</scope>
    <source>
        <strain evidence="6">MZ5-1-6</strain>
    </source>
</reference>
<dbReference type="Pfam" id="PF01753">
    <property type="entry name" value="zf-MYND"/>
    <property type="match status" value="1"/>
</dbReference>
<dbReference type="SUPFAM" id="SSF144232">
    <property type="entry name" value="HIT/MYND zinc finger-like"/>
    <property type="match status" value="1"/>
</dbReference>
<evidence type="ECO:0000313" key="7">
    <source>
        <dbReference type="Proteomes" id="UP000294847"/>
    </source>
</evidence>
<organism evidence="6 7">
    <name type="scientific">Pyricularia oryzae</name>
    <name type="common">Rice blast fungus</name>
    <name type="synonym">Magnaporthe oryzae</name>
    <dbReference type="NCBI Taxonomy" id="318829"/>
    <lineage>
        <taxon>Eukaryota</taxon>
        <taxon>Fungi</taxon>
        <taxon>Dikarya</taxon>
        <taxon>Ascomycota</taxon>
        <taxon>Pezizomycotina</taxon>
        <taxon>Sordariomycetes</taxon>
        <taxon>Sordariomycetidae</taxon>
        <taxon>Magnaporthales</taxon>
        <taxon>Pyriculariaceae</taxon>
        <taxon>Pyricularia</taxon>
    </lineage>
</organism>